<name>A0ABN2BI65_9ACTN</name>
<gene>
    <name evidence="1" type="ORF">GCM10009827_069790</name>
</gene>
<dbReference type="InterPro" id="IPR009097">
    <property type="entry name" value="Cyclic_Pdiesterase"/>
</dbReference>
<evidence type="ECO:0000313" key="1">
    <source>
        <dbReference type="EMBL" id="GAA1540505.1"/>
    </source>
</evidence>
<dbReference type="Gene3D" id="3.90.1140.10">
    <property type="entry name" value="Cyclic phosphodiesterase"/>
    <property type="match status" value="1"/>
</dbReference>
<dbReference type="Pfam" id="PF13563">
    <property type="entry name" value="2_5_RNA_ligase2"/>
    <property type="match status" value="1"/>
</dbReference>
<evidence type="ECO:0008006" key="3">
    <source>
        <dbReference type="Google" id="ProtNLM"/>
    </source>
</evidence>
<evidence type="ECO:0000313" key="2">
    <source>
        <dbReference type="Proteomes" id="UP001501470"/>
    </source>
</evidence>
<dbReference type="Proteomes" id="UP001501470">
    <property type="component" value="Unassembled WGS sequence"/>
</dbReference>
<proteinExistence type="predicted"/>
<protein>
    <recommendedName>
        <fullName evidence="3">2'-5' RNA ligase</fullName>
    </recommendedName>
</protein>
<comment type="caution">
    <text evidence="1">The sequence shown here is derived from an EMBL/GenBank/DDBJ whole genome shotgun (WGS) entry which is preliminary data.</text>
</comment>
<reference evidence="1 2" key="1">
    <citation type="journal article" date="2019" name="Int. J. Syst. Evol. Microbiol.">
        <title>The Global Catalogue of Microorganisms (GCM) 10K type strain sequencing project: providing services to taxonomists for standard genome sequencing and annotation.</title>
        <authorList>
            <consortium name="The Broad Institute Genomics Platform"/>
            <consortium name="The Broad Institute Genome Sequencing Center for Infectious Disease"/>
            <person name="Wu L."/>
            <person name="Ma J."/>
        </authorList>
    </citation>
    <scope>NUCLEOTIDE SEQUENCE [LARGE SCALE GENOMIC DNA]</scope>
    <source>
        <strain evidence="1 2">JCM 15933</strain>
    </source>
</reference>
<sequence>MERFITAERTWAERSRWHVYVLPDLDADPGLRRLVRQSGEVLERYPAAMSIVPDPWLHATMQMVTGLAGDDVGEARRAALIGALHDEVGALPAFTATAGAVQAGRVGVAVDLDQDLPGEPFAVLGDRVRAAIRAVFGDDGLRYDPGIPHISLAYGTGAADSGEIQEHLRRTVRPARARLTVGAVWLLDVVQDAARSQYRWHEPLARIPLRG</sequence>
<accession>A0ABN2BI65</accession>
<keyword evidence="2" id="KW-1185">Reference proteome</keyword>
<dbReference type="RefSeq" id="WP_344506740.1">
    <property type="nucleotide sequence ID" value="NZ_BAAAQD010000016.1"/>
</dbReference>
<organism evidence="1 2">
    <name type="scientific">Dactylosporangium maewongense</name>
    <dbReference type="NCBI Taxonomy" id="634393"/>
    <lineage>
        <taxon>Bacteria</taxon>
        <taxon>Bacillati</taxon>
        <taxon>Actinomycetota</taxon>
        <taxon>Actinomycetes</taxon>
        <taxon>Micromonosporales</taxon>
        <taxon>Micromonosporaceae</taxon>
        <taxon>Dactylosporangium</taxon>
    </lineage>
</organism>
<dbReference type="EMBL" id="BAAAQD010000016">
    <property type="protein sequence ID" value="GAA1540505.1"/>
    <property type="molecule type" value="Genomic_DNA"/>
</dbReference>
<dbReference type="SUPFAM" id="SSF55144">
    <property type="entry name" value="LigT-like"/>
    <property type="match status" value="1"/>
</dbReference>